<protein>
    <submittedName>
        <fullName evidence="2">Efflux RND transporter permease subunit</fullName>
    </submittedName>
</protein>
<sequence>MKEGLAGKIAKLFIDSKLTVLLMIVFMVIGVYSSFLIPREEEPQINVAMADIFVGYPGASPTEVESRVVKPLEKLISNIKGVEYVYSTSMKEQGMVIVQFYVGEDIERSFVKLYNEINKHMDRMPRGVTFPLIKTRAIDDVPMLGLTLWSDSYDDYRLKQIAQELSDEIEKVTDVSATQKIGGRDRQLRVVLDKDKMAESGLDFLSVAQMIKVNDQQLNGGTFDRNDTEFIVSTGRFLESVSDVENLVVGVHNERPIYLKQIATVTDGPEVPKDYVSLGFGQASKTKDTYKSEYPAVTIAIAKRKGADAMKISEVILSKIDHLKKTLIPTDVHVEVTRNYGETASQKVSELLMHLMGAIIAVTFVVMLAMGWRGGLVVFLSVPITFALTLLSYYIMDYTLNRITLFALVFVTGIVVDDSIIIAENMHRHFKMKRLPFKQAALFAINEVGNPTILATFTVIASVLPMAFVSGLMGPYMSPMPIGASIAMLLSLFVALTITPYLGYRFLREKENKGKEKAEKPLKEIFIYRMYAKFERPLIENKKYRWLFLGTTFLLLMGSIGMFFTKSVAVKMLPFDNKNEFQVVIDMPEGTTLERTGVVTREIAQYLRTRPEVVSYQNYVGTSAPITFNGLVRHYDLRGGSNMADIQVNLIGKEERKAQSHGIASSFRPEIQRIGKKYNANVKIVEVPPGPPVLSTIVGEIYGPDYDTQRDVANQVQNILKETPDVVDVDWMVEADQKEYKLVVDKEKAMLRGVTPEQITHTVNTALSENPVTSLYDEDAVDQVGLLLVLDEKEKSTINDIVQLKIRSNQGKMVTIGDLVDIEETTSAKSIYRKNQKRVVYVLADMAGKLESPVYAILGMTDKLKGLKLPEGYNMEELYIHQPDFEDDYTVKWDGEWQITLEVFRDLGIAFLGVIVIIYILIVGWFQNFKAPIVMMVAIPLSLIGIVLGHWLLGAFFTATSFIGMIALAGIMVRNSVLLIDFVNLRLADGVPIKQAVIEAGAVRTTPILLTAGTVVIGAVVILFDPIFQGLAISLMGGTIVSTVLTLLVVPLVYYMIERKKYPVEVQDEVEEKREQDWKN</sequence>
<name>A0AAE3JNL4_9FLAO</name>
<evidence type="ECO:0000256" key="1">
    <source>
        <dbReference type="SAM" id="Phobius"/>
    </source>
</evidence>
<dbReference type="RefSeq" id="WP_317901150.1">
    <property type="nucleotide sequence ID" value="NZ_JAIRBC010000005.1"/>
</dbReference>
<organism evidence="2 3">
    <name type="scientific">Cerina litoralis</name>
    <dbReference type="NCBI Taxonomy" id="2874477"/>
    <lineage>
        <taxon>Bacteria</taxon>
        <taxon>Pseudomonadati</taxon>
        <taxon>Bacteroidota</taxon>
        <taxon>Flavobacteriia</taxon>
        <taxon>Flavobacteriales</taxon>
        <taxon>Flavobacteriaceae</taxon>
        <taxon>Cerina</taxon>
    </lineage>
</organism>
<dbReference type="PRINTS" id="PR00702">
    <property type="entry name" value="ACRIFLAVINRP"/>
</dbReference>
<feature type="transmembrane region" description="Helical" evidence="1">
    <location>
        <begin position="20"/>
        <end position="37"/>
    </location>
</feature>
<feature type="transmembrane region" description="Helical" evidence="1">
    <location>
        <begin position="1030"/>
        <end position="1057"/>
    </location>
</feature>
<feature type="transmembrane region" description="Helical" evidence="1">
    <location>
        <begin position="482"/>
        <end position="507"/>
    </location>
</feature>
<dbReference type="Gene3D" id="1.20.1640.10">
    <property type="entry name" value="Multidrug efflux transporter AcrB transmembrane domain"/>
    <property type="match status" value="2"/>
</dbReference>
<feature type="transmembrane region" description="Helical" evidence="1">
    <location>
        <begin position="351"/>
        <end position="369"/>
    </location>
</feature>
<feature type="transmembrane region" description="Helical" evidence="1">
    <location>
        <begin position="546"/>
        <end position="564"/>
    </location>
</feature>
<dbReference type="GO" id="GO:0042910">
    <property type="term" value="F:xenobiotic transmembrane transporter activity"/>
    <property type="evidence" value="ECO:0007669"/>
    <property type="project" value="TreeGrafter"/>
</dbReference>
<dbReference type="InterPro" id="IPR001036">
    <property type="entry name" value="Acrflvin-R"/>
</dbReference>
<evidence type="ECO:0000313" key="3">
    <source>
        <dbReference type="Proteomes" id="UP001200642"/>
    </source>
</evidence>
<dbReference type="PANTHER" id="PTHR32063:SF16">
    <property type="entry name" value="CATION EFFLUX SYSTEM (ACRB_ACRD_ACRF FAMILY)"/>
    <property type="match status" value="1"/>
</dbReference>
<feature type="transmembrane region" description="Helical" evidence="1">
    <location>
        <begin position="959"/>
        <end position="980"/>
    </location>
</feature>
<dbReference type="SUPFAM" id="SSF82693">
    <property type="entry name" value="Multidrug efflux transporter AcrB pore domain, PN1, PN2, PC1 and PC2 subdomains"/>
    <property type="match status" value="3"/>
</dbReference>
<feature type="transmembrane region" description="Helical" evidence="1">
    <location>
        <begin position="453"/>
        <end position="476"/>
    </location>
</feature>
<comment type="caution">
    <text evidence="2">The sequence shown here is derived from an EMBL/GenBank/DDBJ whole genome shotgun (WGS) entry which is preliminary data.</text>
</comment>
<gene>
    <name evidence="2" type="ORF">K8352_04560</name>
</gene>
<dbReference type="InterPro" id="IPR027463">
    <property type="entry name" value="AcrB_DN_DC_subdom"/>
</dbReference>
<dbReference type="Gene3D" id="3.30.70.1320">
    <property type="entry name" value="Multidrug efflux transporter AcrB pore domain like"/>
    <property type="match status" value="1"/>
</dbReference>
<dbReference type="Pfam" id="PF00873">
    <property type="entry name" value="ACR_tran"/>
    <property type="match status" value="1"/>
</dbReference>
<keyword evidence="1" id="KW-1133">Transmembrane helix</keyword>
<dbReference type="PANTHER" id="PTHR32063">
    <property type="match status" value="1"/>
</dbReference>
<feature type="transmembrane region" description="Helical" evidence="1">
    <location>
        <begin position="402"/>
        <end position="423"/>
    </location>
</feature>
<dbReference type="SUPFAM" id="SSF82866">
    <property type="entry name" value="Multidrug efflux transporter AcrB transmembrane domain"/>
    <property type="match status" value="2"/>
</dbReference>
<dbReference type="AlphaFoldDB" id="A0AAE3JNL4"/>
<dbReference type="GO" id="GO:0005886">
    <property type="term" value="C:plasma membrane"/>
    <property type="evidence" value="ECO:0007669"/>
    <property type="project" value="TreeGrafter"/>
</dbReference>
<feature type="transmembrane region" description="Helical" evidence="1">
    <location>
        <begin position="376"/>
        <end position="396"/>
    </location>
</feature>
<keyword evidence="1" id="KW-0812">Transmembrane</keyword>
<keyword evidence="1" id="KW-0472">Membrane</keyword>
<dbReference type="Gene3D" id="3.30.2090.10">
    <property type="entry name" value="Multidrug efflux transporter AcrB TolC docking domain, DN and DC subdomains"/>
    <property type="match status" value="2"/>
</dbReference>
<dbReference type="Gene3D" id="3.30.70.1430">
    <property type="entry name" value="Multidrug efflux transporter AcrB pore domain"/>
    <property type="match status" value="2"/>
</dbReference>
<proteinExistence type="predicted"/>
<feature type="transmembrane region" description="Helical" evidence="1">
    <location>
        <begin position="1001"/>
        <end position="1024"/>
    </location>
</feature>
<dbReference type="SUPFAM" id="SSF82714">
    <property type="entry name" value="Multidrug efflux transporter AcrB TolC docking domain, DN and DC subdomains"/>
    <property type="match status" value="2"/>
</dbReference>
<evidence type="ECO:0000313" key="2">
    <source>
        <dbReference type="EMBL" id="MCG2460006.1"/>
    </source>
</evidence>
<dbReference type="EMBL" id="JAIRBC010000005">
    <property type="protein sequence ID" value="MCG2460006.1"/>
    <property type="molecule type" value="Genomic_DNA"/>
</dbReference>
<dbReference type="Proteomes" id="UP001200642">
    <property type="component" value="Unassembled WGS sequence"/>
</dbReference>
<feature type="transmembrane region" description="Helical" evidence="1">
    <location>
        <begin position="907"/>
        <end position="926"/>
    </location>
</feature>
<accession>A0AAE3JNL4</accession>
<dbReference type="Gene3D" id="3.30.70.1440">
    <property type="entry name" value="Multidrug efflux transporter AcrB pore domain"/>
    <property type="match status" value="1"/>
</dbReference>
<keyword evidence="3" id="KW-1185">Reference proteome</keyword>
<reference evidence="2" key="1">
    <citation type="submission" date="2023-02" db="EMBL/GenBank/DDBJ databases">
        <title>Genome of Flavobacteriaceae gen. nov. sp. strain F89.</title>
        <authorList>
            <person name="Wang Y."/>
        </authorList>
    </citation>
    <scope>NUCLEOTIDE SEQUENCE</scope>
    <source>
        <strain evidence="2">F89</strain>
    </source>
</reference>
<feature type="transmembrane region" description="Helical" evidence="1">
    <location>
        <begin position="933"/>
        <end position="953"/>
    </location>
</feature>